<evidence type="ECO:0000256" key="3">
    <source>
        <dbReference type="ARBA" id="ARBA00012043"/>
    </source>
</evidence>
<comment type="pathway">
    <text evidence="1">Amino-acid biosynthesis; L-tryptophan biosynthesis; L-tryptophan from chorismate: step 5/5.</text>
</comment>
<dbReference type="PANTHER" id="PTHR43406">
    <property type="entry name" value="TRYPTOPHAN SYNTHASE, ALPHA CHAIN"/>
    <property type="match status" value="1"/>
</dbReference>
<reference evidence="9" key="1">
    <citation type="submission" date="2018-05" db="EMBL/GenBank/DDBJ databases">
        <authorList>
            <person name="Lanie J.A."/>
            <person name="Ng W.-L."/>
            <person name="Kazmierczak K.M."/>
            <person name="Andrzejewski T.M."/>
            <person name="Davidsen T.M."/>
            <person name="Wayne K.J."/>
            <person name="Tettelin H."/>
            <person name="Glass J.I."/>
            <person name="Rusch D."/>
            <person name="Podicherti R."/>
            <person name="Tsui H.-C.T."/>
            <person name="Winkler M.E."/>
        </authorList>
    </citation>
    <scope>NUCLEOTIDE SEQUENCE</scope>
</reference>
<keyword evidence="4" id="KW-0028">Amino-acid biosynthesis</keyword>
<dbReference type="InterPro" id="IPR018204">
    <property type="entry name" value="Trp_synthase_alpha_AS"/>
</dbReference>
<gene>
    <name evidence="9" type="ORF">METZ01_LOCUS494145</name>
</gene>
<evidence type="ECO:0000256" key="1">
    <source>
        <dbReference type="ARBA" id="ARBA00004733"/>
    </source>
</evidence>
<dbReference type="PROSITE" id="PS00167">
    <property type="entry name" value="TRP_SYNTHASE_ALPHA"/>
    <property type="match status" value="1"/>
</dbReference>
<dbReference type="Gene3D" id="3.20.20.70">
    <property type="entry name" value="Aldolase class I"/>
    <property type="match status" value="1"/>
</dbReference>
<evidence type="ECO:0000256" key="5">
    <source>
        <dbReference type="ARBA" id="ARBA00022822"/>
    </source>
</evidence>
<evidence type="ECO:0000313" key="9">
    <source>
        <dbReference type="EMBL" id="SVE41291.1"/>
    </source>
</evidence>
<dbReference type="AlphaFoldDB" id="A0A383DAD9"/>
<evidence type="ECO:0000256" key="8">
    <source>
        <dbReference type="ARBA" id="ARBA00049047"/>
    </source>
</evidence>
<sequence>MKAKNRKALVVFITAGDPDLESTKSILDVIDDSGADIIELGVPFSDPLADGPVIQASALRALKSGTTLKRIIASIKNIRKSRNLPIILMTSFNPVFVYGEKQFIEDAVSVGVDGVIIPDLPPE</sequence>
<comment type="subunit">
    <text evidence="2">Tetramer of two alpha and two beta chains.</text>
</comment>
<proteinExistence type="predicted"/>
<evidence type="ECO:0000256" key="7">
    <source>
        <dbReference type="ARBA" id="ARBA00023239"/>
    </source>
</evidence>
<dbReference type="GO" id="GO:0005829">
    <property type="term" value="C:cytosol"/>
    <property type="evidence" value="ECO:0007669"/>
    <property type="project" value="TreeGrafter"/>
</dbReference>
<organism evidence="9">
    <name type="scientific">marine metagenome</name>
    <dbReference type="NCBI Taxonomy" id="408172"/>
    <lineage>
        <taxon>unclassified sequences</taxon>
        <taxon>metagenomes</taxon>
        <taxon>ecological metagenomes</taxon>
    </lineage>
</organism>
<protein>
    <recommendedName>
        <fullName evidence="3">tryptophan synthase</fullName>
        <ecNumber evidence="3">4.2.1.20</ecNumber>
    </recommendedName>
</protein>
<dbReference type="InterPro" id="IPR002028">
    <property type="entry name" value="Trp_synthase_suA"/>
</dbReference>
<comment type="catalytic activity">
    <reaction evidence="8">
        <text>(1S,2R)-1-C-(indol-3-yl)glycerol 3-phosphate + L-serine = D-glyceraldehyde 3-phosphate + L-tryptophan + H2O</text>
        <dbReference type="Rhea" id="RHEA:10532"/>
        <dbReference type="ChEBI" id="CHEBI:15377"/>
        <dbReference type="ChEBI" id="CHEBI:33384"/>
        <dbReference type="ChEBI" id="CHEBI:57912"/>
        <dbReference type="ChEBI" id="CHEBI:58866"/>
        <dbReference type="ChEBI" id="CHEBI:59776"/>
        <dbReference type="EC" id="4.2.1.20"/>
    </reaction>
</comment>
<feature type="non-terminal residue" evidence="9">
    <location>
        <position position="123"/>
    </location>
</feature>
<dbReference type="GO" id="GO:0004834">
    <property type="term" value="F:tryptophan synthase activity"/>
    <property type="evidence" value="ECO:0007669"/>
    <property type="project" value="UniProtKB-EC"/>
</dbReference>
<dbReference type="PANTHER" id="PTHR43406:SF1">
    <property type="entry name" value="TRYPTOPHAN SYNTHASE ALPHA CHAIN, CHLOROPLASTIC"/>
    <property type="match status" value="1"/>
</dbReference>
<dbReference type="Pfam" id="PF00290">
    <property type="entry name" value="Trp_syntA"/>
    <property type="match status" value="1"/>
</dbReference>
<dbReference type="InterPro" id="IPR013785">
    <property type="entry name" value="Aldolase_TIM"/>
</dbReference>
<keyword evidence="7" id="KW-0456">Lyase</keyword>
<evidence type="ECO:0000256" key="6">
    <source>
        <dbReference type="ARBA" id="ARBA00023141"/>
    </source>
</evidence>
<dbReference type="NCBIfam" id="TIGR00262">
    <property type="entry name" value="trpA"/>
    <property type="match status" value="1"/>
</dbReference>
<dbReference type="InterPro" id="IPR011060">
    <property type="entry name" value="RibuloseP-bd_barrel"/>
</dbReference>
<evidence type="ECO:0000256" key="2">
    <source>
        <dbReference type="ARBA" id="ARBA00011270"/>
    </source>
</evidence>
<dbReference type="EMBL" id="UINC01215554">
    <property type="protein sequence ID" value="SVE41291.1"/>
    <property type="molecule type" value="Genomic_DNA"/>
</dbReference>
<dbReference type="CDD" id="cd04724">
    <property type="entry name" value="Tryptophan_synthase_alpha"/>
    <property type="match status" value="1"/>
</dbReference>
<dbReference type="SUPFAM" id="SSF51366">
    <property type="entry name" value="Ribulose-phoshate binding barrel"/>
    <property type="match status" value="1"/>
</dbReference>
<accession>A0A383DAD9</accession>
<keyword evidence="6" id="KW-0057">Aromatic amino acid biosynthesis</keyword>
<keyword evidence="5" id="KW-0822">Tryptophan biosynthesis</keyword>
<dbReference type="EC" id="4.2.1.20" evidence="3"/>
<evidence type="ECO:0000256" key="4">
    <source>
        <dbReference type="ARBA" id="ARBA00022605"/>
    </source>
</evidence>
<dbReference type="UniPathway" id="UPA00035">
    <property type="reaction ID" value="UER00044"/>
</dbReference>
<name>A0A383DAD9_9ZZZZ</name>